<feature type="non-terminal residue" evidence="1">
    <location>
        <position position="1"/>
    </location>
</feature>
<accession>A0A399NSZ3</accession>
<sequence>GSLVLVEGDVADRRLLGATLGARLAPLSGRAHVAGHPLASESGRVLTSVAMADLGRVDRVDSGVTVGDLLAERIDLSEPMGRRRGARARQEEWLTRIDQAADA</sequence>
<organism evidence="1 2">
    <name type="scientific">Clavibacter nebraskensis</name>
    <dbReference type="NCBI Taxonomy" id="31963"/>
    <lineage>
        <taxon>Bacteria</taxon>
        <taxon>Bacillati</taxon>
        <taxon>Actinomycetota</taxon>
        <taxon>Actinomycetes</taxon>
        <taxon>Micrococcales</taxon>
        <taxon>Microbacteriaceae</taxon>
        <taxon>Clavibacter</taxon>
    </lineage>
</organism>
<proteinExistence type="predicted"/>
<evidence type="ECO:0000313" key="2">
    <source>
        <dbReference type="Proteomes" id="UP000265361"/>
    </source>
</evidence>
<dbReference type="Proteomes" id="UP000265361">
    <property type="component" value="Unassembled WGS sequence"/>
</dbReference>
<reference evidence="1 2" key="1">
    <citation type="submission" date="2018-08" db="EMBL/GenBank/DDBJ databases">
        <title>Genome Sequence of Clavibacter michiganensis Subspecies type strains, and the Atypical Peach-Colored Strains Isolated from Tomato.</title>
        <authorList>
            <person name="Osdaghi E."/>
            <person name="Portier P."/>
            <person name="Briand M."/>
            <person name="Jacques M.-A."/>
        </authorList>
    </citation>
    <scope>NUCLEOTIDE SEQUENCE [LARGE SCALE GENOMIC DNA]</scope>
    <source>
        <strain evidence="1 2">CFBP 7577</strain>
    </source>
</reference>
<dbReference type="AlphaFoldDB" id="A0A399NSZ3"/>
<protein>
    <submittedName>
        <fullName evidence="1">MMPL family transporter</fullName>
    </submittedName>
</protein>
<feature type="non-terminal residue" evidence="1">
    <location>
        <position position="103"/>
    </location>
</feature>
<comment type="caution">
    <text evidence="1">The sequence shown here is derived from an EMBL/GenBank/DDBJ whole genome shotgun (WGS) entry which is preliminary data.</text>
</comment>
<gene>
    <name evidence="1" type="ORF">DZF97_18325</name>
</gene>
<evidence type="ECO:0000313" key="1">
    <source>
        <dbReference type="EMBL" id="RII95786.1"/>
    </source>
</evidence>
<name>A0A399NSZ3_9MICO</name>
<dbReference type="EMBL" id="QWED01001219">
    <property type="protein sequence ID" value="RII95786.1"/>
    <property type="molecule type" value="Genomic_DNA"/>
</dbReference>